<evidence type="ECO:0000313" key="3">
    <source>
        <dbReference type="Proteomes" id="UP000515789"/>
    </source>
</evidence>
<accession>A0A7G5MVZ6</accession>
<dbReference type="EMBL" id="CP039126">
    <property type="protein sequence ID" value="QMW78789.1"/>
    <property type="molecule type" value="Genomic_DNA"/>
</dbReference>
<dbReference type="Pfam" id="PF02195">
    <property type="entry name" value="ParB_N"/>
    <property type="match status" value="1"/>
</dbReference>
<dbReference type="Gene3D" id="3.90.1530.10">
    <property type="entry name" value="Conserved hypothetical protein from pyrococcus furiosus pfu- 392566-001, ParB domain"/>
    <property type="match status" value="1"/>
</dbReference>
<gene>
    <name evidence="2" type="ORF">E5259_14990</name>
</gene>
<sequence length="313" mass="34843">MVKEGRKVAEGKSESKISYEQIADMGSGLIIARVPAECIREQDINARIMKNEMQRQLTDNIKKRGQLESLPFCALTEEGTRIEIISGHHRIRSGKDAGMKEFFVILDVSGLNRSKIVAKQIAHNAISGFDDQSTLKELARMLEDVDDMIESYAGKEILAEPEAELEKYLSPTVEFDWKNITFTFLPHQISDMQKLIDALDGTKPDVLGVADIEQHKPFLETLTRYQQFANVKNTGAAIHAMIKCTGEMLDGIGFTEDSEWVQLTSIFGSSAVPAEAAEMIQEAVKKMVDDGVVGPKNKWQAIEYLAAEYLAGK</sequence>
<dbReference type="InterPro" id="IPR036086">
    <property type="entry name" value="ParB/Sulfiredoxin_sf"/>
</dbReference>
<dbReference type="SMART" id="SM00470">
    <property type="entry name" value="ParB"/>
    <property type="match status" value="1"/>
</dbReference>
<dbReference type="AlphaFoldDB" id="A0A7G5MVZ6"/>
<feature type="domain" description="ParB-like N-terminal" evidence="1">
    <location>
        <begin position="32"/>
        <end position="125"/>
    </location>
</feature>
<organism evidence="2 3">
    <name type="scientific">Blautia producta</name>
    <dbReference type="NCBI Taxonomy" id="33035"/>
    <lineage>
        <taxon>Bacteria</taxon>
        <taxon>Bacillati</taxon>
        <taxon>Bacillota</taxon>
        <taxon>Clostridia</taxon>
        <taxon>Lachnospirales</taxon>
        <taxon>Lachnospiraceae</taxon>
        <taxon>Blautia</taxon>
    </lineage>
</organism>
<name>A0A7G5MVZ6_9FIRM</name>
<evidence type="ECO:0000313" key="2">
    <source>
        <dbReference type="EMBL" id="QMW78789.1"/>
    </source>
</evidence>
<dbReference type="InterPro" id="IPR003115">
    <property type="entry name" value="ParB_N"/>
</dbReference>
<proteinExistence type="predicted"/>
<dbReference type="Proteomes" id="UP000515789">
    <property type="component" value="Chromosome"/>
</dbReference>
<protein>
    <submittedName>
        <fullName evidence="2">Chromosome partitioning protein ParB</fullName>
    </submittedName>
</protein>
<reference evidence="2 3" key="1">
    <citation type="submission" date="2019-04" db="EMBL/GenBank/DDBJ databases">
        <authorList>
            <person name="Schori C."/>
            <person name="Ahrens C."/>
        </authorList>
    </citation>
    <scope>NUCLEOTIDE SEQUENCE [LARGE SCALE GENOMIC DNA]</scope>
    <source>
        <strain evidence="2 3">DSM 2950</strain>
    </source>
</reference>
<evidence type="ECO:0000259" key="1">
    <source>
        <dbReference type="SMART" id="SM00470"/>
    </source>
</evidence>
<dbReference type="SUPFAM" id="SSF110849">
    <property type="entry name" value="ParB/Sulfiredoxin"/>
    <property type="match status" value="1"/>
</dbReference>